<accession>A0A382W2A8</accession>
<name>A0A382W2A8_9ZZZZ</name>
<dbReference type="AlphaFoldDB" id="A0A382W2A8"/>
<protein>
    <submittedName>
        <fullName evidence="1">Uncharacterized protein</fullName>
    </submittedName>
</protein>
<feature type="non-terminal residue" evidence="1">
    <location>
        <position position="41"/>
    </location>
</feature>
<dbReference type="EMBL" id="UINC01156501">
    <property type="protein sequence ID" value="SVD52952.1"/>
    <property type="molecule type" value="Genomic_DNA"/>
</dbReference>
<organism evidence="1">
    <name type="scientific">marine metagenome</name>
    <dbReference type="NCBI Taxonomy" id="408172"/>
    <lineage>
        <taxon>unclassified sequences</taxon>
        <taxon>metagenomes</taxon>
        <taxon>ecological metagenomes</taxon>
    </lineage>
</organism>
<proteinExistence type="predicted"/>
<sequence>MERVKDLIFITLIQNSVQSVWAFMVKKHVKKYVQLIVVFQM</sequence>
<evidence type="ECO:0000313" key="1">
    <source>
        <dbReference type="EMBL" id="SVD52952.1"/>
    </source>
</evidence>
<reference evidence="1" key="1">
    <citation type="submission" date="2018-05" db="EMBL/GenBank/DDBJ databases">
        <authorList>
            <person name="Lanie J.A."/>
            <person name="Ng W.-L."/>
            <person name="Kazmierczak K.M."/>
            <person name="Andrzejewski T.M."/>
            <person name="Davidsen T.M."/>
            <person name="Wayne K.J."/>
            <person name="Tettelin H."/>
            <person name="Glass J.I."/>
            <person name="Rusch D."/>
            <person name="Podicherti R."/>
            <person name="Tsui H.-C.T."/>
            <person name="Winkler M.E."/>
        </authorList>
    </citation>
    <scope>NUCLEOTIDE SEQUENCE</scope>
</reference>
<gene>
    <name evidence="1" type="ORF">METZ01_LOCUS405806</name>
</gene>
<feature type="non-terminal residue" evidence="1">
    <location>
        <position position="1"/>
    </location>
</feature>